<dbReference type="PANTHER" id="PTHR23513:SF6">
    <property type="entry name" value="MAJOR FACILITATOR SUPERFAMILY ASSOCIATED DOMAIN-CONTAINING PROTEIN"/>
    <property type="match status" value="1"/>
</dbReference>
<dbReference type="PANTHER" id="PTHR23513">
    <property type="entry name" value="INTEGRAL MEMBRANE EFFLUX PROTEIN-RELATED"/>
    <property type="match status" value="1"/>
</dbReference>
<dbReference type="SUPFAM" id="SSF103473">
    <property type="entry name" value="MFS general substrate transporter"/>
    <property type="match status" value="1"/>
</dbReference>
<dbReference type="PROSITE" id="PS50850">
    <property type="entry name" value="MFS"/>
    <property type="match status" value="1"/>
</dbReference>
<comment type="caution">
    <text evidence="8">The sequence shown here is derived from an EMBL/GenBank/DDBJ whole genome shotgun (WGS) entry which is preliminary data.</text>
</comment>
<keyword evidence="4 6" id="KW-1133">Transmembrane helix</keyword>
<feature type="domain" description="Major facilitator superfamily (MFS) profile" evidence="7">
    <location>
        <begin position="225"/>
        <end position="427"/>
    </location>
</feature>
<feature type="transmembrane region" description="Helical" evidence="6">
    <location>
        <begin position="263"/>
        <end position="285"/>
    </location>
</feature>
<evidence type="ECO:0000256" key="1">
    <source>
        <dbReference type="ARBA" id="ARBA00004651"/>
    </source>
</evidence>
<protein>
    <submittedName>
        <fullName evidence="8">MFS transporter</fullName>
    </submittedName>
</protein>
<evidence type="ECO:0000256" key="4">
    <source>
        <dbReference type="ARBA" id="ARBA00022989"/>
    </source>
</evidence>
<dbReference type="Gene3D" id="1.20.1250.20">
    <property type="entry name" value="MFS general substrate transporter like domains"/>
    <property type="match status" value="1"/>
</dbReference>
<comment type="subcellular location">
    <subcellularLocation>
        <location evidence="1">Cell membrane</location>
        <topology evidence="1">Multi-pass membrane protein</topology>
    </subcellularLocation>
</comment>
<dbReference type="InterPro" id="IPR020846">
    <property type="entry name" value="MFS_dom"/>
</dbReference>
<feature type="transmembrane region" description="Helical" evidence="6">
    <location>
        <begin position="230"/>
        <end position="251"/>
    </location>
</feature>
<dbReference type="Proteomes" id="UP001501295">
    <property type="component" value="Unassembled WGS sequence"/>
</dbReference>
<dbReference type="CDD" id="cd06173">
    <property type="entry name" value="MFS_MefA_like"/>
    <property type="match status" value="1"/>
</dbReference>
<evidence type="ECO:0000256" key="2">
    <source>
        <dbReference type="ARBA" id="ARBA00022475"/>
    </source>
</evidence>
<feature type="transmembrane region" description="Helical" evidence="6">
    <location>
        <begin position="23"/>
        <end position="46"/>
    </location>
</feature>
<evidence type="ECO:0000256" key="3">
    <source>
        <dbReference type="ARBA" id="ARBA00022692"/>
    </source>
</evidence>
<evidence type="ECO:0000313" key="9">
    <source>
        <dbReference type="Proteomes" id="UP001501295"/>
    </source>
</evidence>
<evidence type="ECO:0000259" key="7">
    <source>
        <dbReference type="PROSITE" id="PS50850"/>
    </source>
</evidence>
<feature type="transmembrane region" description="Helical" evidence="6">
    <location>
        <begin position="176"/>
        <end position="197"/>
    </location>
</feature>
<name>A0ABP8W990_9MICO</name>
<dbReference type="InterPro" id="IPR036259">
    <property type="entry name" value="MFS_trans_sf"/>
</dbReference>
<dbReference type="Pfam" id="PF07690">
    <property type="entry name" value="MFS_1"/>
    <property type="match status" value="1"/>
</dbReference>
<feature type="transmembrane region" description="Helical" evidence="6">
    <location>
        <begin position="317"/>
        <end position="342"/>
    </location>
</feature>
<reference evidence="9" key="1">
    <citation type="journal article" date="2019" name="Int. J. Syst. Evol. Microbiol.">
        <title>The Global Catalogue of Microorganisms (GCM) 10K type strain sequencing project: providing services to taxonomists for standard genome sequencing and annotation.</title>
        <authorList>
            <consortium name="The Broad Institute Genomics Platform"/>
            <consortium name="The Broad Institute Genome Sequencing Center for Infectious Disease"/>
            <person name="Wu L."/>
            <person name="Ma J."/>
        </authorList>
    </citation>
    <scope>NUCLEOTIDE SEQUENCE [LARGE SCALE GENOMIC DNA]</scope>
    <source>
        <strain evidence="9">JCM 18956</strain>
    </source>
</reference>
<feature type="transmembrane region" description="Helical" evidence="6">
    <location>
        <begin position="292"/>
        <end position="311"/>
    </location>
</feature>
<evidence type="ECO:0000256" key="6">
    <source>
        <dbReference type="SAM" id="Phobius"/>
    </source>
</evidence>
<gene>
    <name evidence="8" type="ORF">GCM10025780_33150</name>
</gene>
<proteinExistence type="predicted"/>
<sequence length="427" mass="43770">MTSVSRTSTRPPSAFAVPAFRRLWVAGLVSDGGDWLLFIALPLVVLKLSGSALGTSLAFLLELVPAVVLAPFVARLVDRVDRRTLMVGVNVGQGLSLLPLLFVHGPGELPVIYGVIIAQAVFSSAFEPAKNALLPTLVGRDRIVSANALVAVNQDLGRLIGGPLGGVLLVTGGLELVVAVDLVSYIASAVLVATLVGDRAKGRERPRAEERARSRGLLALLRDRRLRGPLVVMAVSSIPQGLFVVLFVLFVRGPLGGTDADVGLLRGVQAIGAIVAGAALGFVASRVDVRRLAVVGVGSFAAVTLVIWNLVFVTHALGFYVALFILAGVPAVFIGAGLTSLLQQASDDNERGSVFTALGLVVAVGQAVGMLGAGLLTGPVGVLPLLEVQGGLYAVAAVLAVVLLPRATASARGGATRRDGSGAPASP</sequence>
<organism evidence="8 9">
    <name type="scientific">Frondihabitans cladoniiphilus</name>
    <dbReference type="NCBI Taxonomy" id="715785"/>
    <lineage>
        <taxon>Bacteria</taxon>
        <taxon>Bacillati</taxon>
        <taxon>Actinomycetota</taxon>
        <taxon>Actinomycetes</taxon>
        <taxon>Micrococcales</taxon>
        <taxon>Microbacteriaceae</taxon>
        <taxon>Frondihabitans</taxon>
    </lineage>
</organism>
<keyword evidence="3 6" id="KW-0812">Transmembrane</keyword>
<evidence type="ECO:0000313" key="8">
    <source>
        <dbReference type="EMBL" id="GAA4684490.1"/>
    </source>
</evidence>
<feature type="transmembrane region" description="Helical" evidence="6">
    <location>
        <begin position="52"/>
        <end position="73"/>
    </location>
</feature>
<dbReference type="RefSeq" id="WP_345377042.1">
    <property type="nucleotide sequence ID" value="NZ_BAABLM010000010.1"/>
</dbReference>
<dbReference type="EMBL" id="BAABLM010000010">
    <property type="protein sequence ID" value="GAA4684490.1"/>
    <property type="molecule type" value="Genomic_DNA"/>
</dbReference>
<accession>A0ABP8W990</accession>
<keyword evidence="5 6" id="KW-0472">Membrane</keyword>
<evidence type="ECO:0000256" key="5">
    <source>
        <dbReference type="ARBA" id="ARBA00023136"/>
    </source>
</evidence>
<keyword evidence="9" id="KW-1185">Reference proteome</keyword>
<keyword evidence="2" id="KW-1003">Cell membrane</keyword>
<feature type="transmembrane region" description="Helical" evidence="6">
    <location>
        <begin position="354"/>
        <end position="378"/>
    </location>
</feature>
<dbReference type="InterPro" id="IPR011701">
    <property type="entry name" value="MFS"/>
</dbReference>
<feature type="transmembrane region" description="Helical" evidence="6">
    <location>
        <begin position="390"/>
        <end position="409"/>
    </location>
</feature>